<dbReference type="Proteomes" id="UP000054279">
    <property type="component" value="Unassembled WGS sequence"/>
</dbReference>
<protein>
    <recommendedName>
        <fullName evidence="3">Aminoglycoside phosphotransferase domain-containing protein</fullName>
    </recommendedName>
</protein>
<accession>A0A0C9VWB9</accession>
<sequence>MPHNEWSNIIPATWTTAVSSALLQHNWFARELHFMSNLSTQECPNAHLILNDGVGKIAAILRLDNTAAGNYTPRSTVIRKMDNSVSQIGSISRLWEPLAYRLLFPHEEEYLHAANILVDPATEAITGILDWEMAGFRPAWLAAVASEWFNDD</sequence>
<gene>
    <name evidence="1" type="ORF">M422DRAFT_253844</name>
</gene>
<proteinExistence type="predicted"/>
<evidence type="ECO:0000313" key="1">
    <source>
        <dbReference type="EMBL" id="KIJ43055.1"/>
    </source>
</evidence>
<evidence type="ECO:0000313" key="2">
    <source>
        <dbReference type="Proteomes" id="UP000054279"/>
    </source>
</evidence>
<organism evidence="1 2">
    <name type="scientific">Sphaerobolus stellatus (strain SS14)</name>
    <dbReference type="NCBI Taxonomy" id="990650"/>
    <lineage>
        <taxon>Eukaryota</taxon>
        <taxon>Fungi</taxon>
        <taxon>Dikarya</taxon>
        <taxon>Basidiomycota</taxon>
        <taxon>Agaricomycotina</taxon>
        <taxon>Agaricomycetes</taxon>
        <taxon>Phallomycetidae</taxon>
        <taxon>Geastrales</taxon>
        <taxon>Sphaerobolaceae</taxon>
        <taxon>Sphaerobolus</taxon>
    </lineage>
</organism>
<reference evidence="1 2" key="1">
    <citation type="submission" date="2014-06" db="EMBL/GenBank/DDBJ databases">
        <title>Evolutionary Origins and Diversification of the Mycorrhizal Mutualists.</title>
        <authorList>
            <consortium name="DOE Joint Genome Institute"/>
            <consortium name="Mycorrhizal Genomics Consortium"/>
            <person name="Kohler A."/>
            <person name="Kuo A."/>
            <person name="Nagy L.G."/>
            <person name="Floudas D."/>
            <person name="Copeland A."/>
            <person name="Barry K.W."/>
            <person name="Cichocki N."/>
            <person name="Veneault-Fourrey C."/>
            <person name="LaButti K."/>
            <person name="Lindquist E.A."/>
            <person name="Lipzen A."/>
            <person name="Lundell T."/>
            <person name="Morin E."/>
            <person name="Murat C."/>
            <person name="Riley R."/>
            <person name="Ohm R."/>
            <person name="Sun H."/>
            <person name="Tunlid A."/>
            <person name="Henrissat B."/>
            <person name="Grigoriev I.V."/>
            <person name="Hibbett D.S."/>
            <person name="Martin F."/>
        </authorList>
    </citation>
    <scope>NUCLEOTIDE SEQUENCE [LARGE SCALE GENOMIC DNA]</scope>
    <source>
        <strain evidence="1 2">SS14</strain>
    </source>
</reference>
<evidence type="ECO:0008006" key="3">
    <source>
        <dbReference type="Google" id="ProtNLM"/>
    </source>
</evidence>
<keyword evidence="2" id="KW-1185">Reference proteome</keyword>
<name>A0A0C9VWB9_SPHS4</name>
<dbReference type="EMBL" id="KN837126">
    <property type="protein sequence ID" value="KIJ43055.1"/>
    <property type="molecule type" value="Genomic_DNA"/>
</dbReference>
<dbReference type="HOGENOM" id="CLU_1723513_0_0_1"/>
<dbReference type="OrthoDB" id="10003767at2759"/>
<dbReference type="AlphaFoldDB" id="A0A0C9VWB9"/>